<comment type="caution">
    <text evidence="3">The sequence shown here is derived from an EMBL/GenBank/DDBJ whole genome shotgun (WGS) entry which is preliminary data.</text>
</comment>
<dbReference type="SUPFAM" id="SSF51735">
    <property type="entry name" value="NAD(P)-binding Rossmann-fold domains"/>
    <property type="match status" value="1"/>
</dbReference>
<dbReference type="PROSITE" id="PS00061">
    <property type="entry name" value="ADH_SHORT"/>
    <property type="match status" value="1"/>
</dbReference>
<organism evidence="3 4">
    <name type="scientific">Amycolatopsis bartoniae</name>
    <dbReference type="NCBI Taxonomy" id="941986"/>
    <lineage>
        <taxon>Bacteria</taxon>
        <taxon>Bacillati</taxon>
        <taxon>Actinomycetota</taxon>
        <taxon>Actinomycetes</taxon>
        <taxon>Pseudonocardiales</taxon>
        <taxon>Pseudonocardiaceae</taxon>
        <taxon>Amycolatopsis</taxon>
    </lineage>
</organism>
<dbReference type="OrthoDB" id="286404at2"/>
<evidence type="ECO:0000313" key="3">
    <source>
        <dbReference type="EMBL" id="GHF35128.1"/>
    </source>
</evidence>
<evidence type="ECO:0000256" key="1">
    <source>
        <dbReference type="ARBA" id="ARBA00006484"/>
    </source>
</evidence>
<dbReference type="FunFam" id="3.40.50.720:FF:000084">
    <property type="entry name" value="Short-chain dehydrogenase reductase"/>
    <property type="match status" value="1"/>
</dbReference>
<dbReference type="AlphaFoldDB" id="A0A8H9IT63"/>
<dbReference type="InterPro" id="IPR036291">
    <property type="entry name" value="NAD(P)-bd_dom_sf"/>
</dbReference>
<evidence type="ECO:0000313" key="4">
    <source>
        <dbReference type="Proteomes" id="UP000658656"/>
    </source>
</evidence>
<gene>
    <name evidence="3" type="ORF">GCM10017566_04800</name>
</gene>
<dbReference type="InterPro" id="IPR002347">
    <property type="entry name" value="SDR_fam"/>
</dbReference>
<dbReference type="Gene3D" id="3.40.50.720">
    <property type="entry name" value="NAD(P)-binding Rossmann-like Domain"/>
    <property type="match status" value="1"/>
</dbReference>
<dbReference type="PANTHER" id="PTHR43477:SF1">
    <property type="entry name" value="DIHYDROANTICAPSIN 7-DEHYDROGENASE"/>
    <property type="match status" value="1"/>
</dbReference>
<dbReference type="InterPro" id="IPR051122">
    <property type="entry name" value="SDR_DHRS6-like"/>
</dbReference>
<comment type="similarity">
    <text evidence="1">Belongs to the short-chain dehydrogenases/reductases (SDR) family.</text>
</comment>
<reference evidence="3" key="2">
    <citation type="submission" date="2020-09" db="EMBL/GenBank/DDBJ databases">
        <authorList>
            <person name="Sun Q."/>
            <person name="Zhou Y."/>
        </authorList>
    </citation>
    <scope>NUCLEOTIDE SEQUENCE</scope>
    <source>
        <strain evidence="3">CGMCC 4.7679</strain>
    </source>
</reference>
<protein>
    <submittedName>
        <fullName evidence="3">Dehydrogenase</fullName>
    </submittedName>
</protein>
<dbReference type="Pfam" id="PF13561">
    <property type="entry name" value="adh_short_C2"/>
    <property type="match status" value="1"/>
</dbReference>
<dbReference type="InterPro" id="IPR020904">
    <property type="entry name" value="Sc_DH/Rdtase_CS"/>
</dbReference>
<dbReference type="CDD" id="cd05233">
    <property type="entry name" value="SDR_c"/>
    <property type="match status" value="1"/>
</dbReference>
<name>A0A8H9IT63_9PSEU</name>
<proteinExistence type="inferred from homology"/>
<dbReference type="Proteomes" id="UP000658656">
    <property type="component" value="Unassembled WGS sequence"/>
</dbReference>
<keyword evidence="2" id="KW-0560">Oxidoreductase</keyword>
<dbReference type="PRINTS" id="PR00081">
    <property type="entry name" value="GDHRDH"/>
</dbReference>
<keyword evidence="4" id="KW-1185">Reference proteome</keyword>
<dbReference type="PANTHER" id="PTHR43477">
    <property type="entry name" value="DIHYDROANTICAPSIN 7-DEHYDROGENASE"/>
    <property type="match status" value="1"/>
</dbReference>
<evidence type="ECO:0000256" key="2">
    <source>
        <dbReference type="ARBA" id="ARBA00023002"/>
    </source>
</evidence>
<accession>A0A8H9IT63</accession>
<dbReference type="EMBL" id="BNAV01000001">
    <property type="protein sequence ID" value="GHF35128.1"/>
    <property type="molecule type" value="Genomic_DNA"/>
</dbReference>
<dbReference type="GO" id="GO:0016491">
    <property type="term" value="F:oxidoreductase activity"/>
    <property type="evidence" value="ECO:0007669"/>
    <property type="project" value="UniProtKB-KW"/>
</dbReference>
<sequence length="279" mass="29064">MEELSVTDEDHLARPGRLAGRIAVVNGAGSVGPGWGNGRATAVIFAREGATVVLTDRDADAVKVTAEEVRREGGTAHTHLLDVTDPAAVADFFAECERAHGRVDVLVNNVGGSRAGGVAELSAEDWEDQLRTNLTSAFLSCKHVVPIMKHAGGGAIVNTSSASGLRWTGAAQVAYASAKAAVIQLSRVTAVQYAPDGIRVNTVVPGQLHTPLVEARLAAQRAGGDVEALLAQRQARIPLGFMGDGRDTAYAALFLASDEARFVTGTEIVVDGGMTVRCD</sequence>
<reference evidence="3" key="1">
    <citation type="journal article" date="2014" name="Int. J. Syst. Evol. Microbiol.">
        <title>Complete genome sequence of Corynebacterium casei LMG S-19264T (=DSM 44701T), isolated from a smear-ripened cheese.</title>
        <authorList>
            <consortium name="US DOE Joint Genome Institute (JGI-PGF)"/>
            <person name="Walter F."/>
            <person name="Albersmeier A."/>
            <person name="Kalinowski J."/>
            <person name="Ruckert C."/>
        </authorList>
    </citation>
    <scope>NUCLEOTIDE SEQUENCE</scope>
    <source>
        <strain evidence="3">CGMCC 4.7679</strain>
    </source>
</reference>
<dbReference type="PRINTS" id="PR00080">
    <property type="entry name" value="SDRFAMILY"/>
</dbReference>